<keyword evidence="12" id="KW-0472">Membrane</keyword>
<evidence type="ECO:0000256" key="5">
    <source>
        <dbReference type="ARBA" id="ARBA00022617"/>
    </source>
</evidence>
<evidence type="ECO:0000256" key="15">
    <source>
        <dbReference type="SAM" id="SignalP"/>
    </source>
</evidence>
<comment type="pathway">
    <text evidence="3">Secondary metabolite biosynthesis; terpenoid biosynthesis.</text>
</comment>
<keyword evidence="15" id="KW-0732">Signal</keyword>
<dbReference type="EMBL" id="JACETU010000006">
    <property type="protein sequence ID" value="KAF7426404.1"/>
    <property type="molecule type" value="Genomic_DNA"/>
</dbReference>
<keyword evidence="17" id="KW-1185">Reference proteome</keyword>
<accession>A0A8H7DPC5</accession>
<dbReference type="AlphaFoldDB" id="A0A8H7DPC5"/>
<evidence type="ECO:0000256" key="10">
    <source>
        <dbReference type="ARBA" id="ARBA00023004"/>
    </source>
</evidence>
<dbReference type="SUPFAM" id="SSF48264">
    <property type="entry name" value="Cytochrome P450"/>
    <property type="match status" value="1"/>
</dbReference>
<evidence type="ECO:0000256" key="11">
    <source>
        <dbReference type="ARBA" id="ARBA00023033"/>
    </source>
</evidence>
<evidence type="ECO:0000256" key="12">
    <source>
        <dbReference type="ARBA" id="ARBA00023136"/>
    </source>
</evidence>
<dbReference type="InterPro" id="IPR036396">
    <property type="entry name" value="Cyt_P450_sf"/>
</dbReference>
<dbReference type="InterPro" id="IPR002401">
    <property type="entry name" value="Cyt_P450_E_grp-I"/>
</dbReference>
<feature type="chain" id="PRO_5034906543" description="Cytochrome P450" evidence="15">
    <location>
        <begin position="20"/>
        <end position="565"/>
    </location>
</feature>
<keyword evidence="5 13" id="KW-0349">Heme</keyword>
<evidence type="ECO:0000256" key="7">
    <source>
        <dbReference type="ARBA" id="ARBA00022723"/>
    </source>
</evidence>
<comment type="subcellular location">
    <subcellularLocation>
        <location evidence="2">Membrane</location>
    </subcellularLocation>
</comment>
<dbReference type="InterPro" id="IPR001128">
    <property type="entry name" value="Cyt_P450"/>
</dbReference>
<dbReference type="InterPro" id="IPR017972">
    <property type="entry name" value="Cyt_P450_CS"/>
</dbReference>
<comment type="caution">
    <text evidence="16">The sequence shown here is derived from an EMBL/GenBank/DDBJ whole genome shotgun (WGS) entry which is preliminary data.</text>
</comment>
<dbReference type="InterPro" id="IPR050121">
    <property type="entry name" value="Cytochrome_P450_monoxygenase"/>
</dbReference>
<comment type="similarity">
    <text evidence="4 14">Belongs to the cytochrome P450 family.</text>
</comment>
<evidence type="ECO:0000256" key="9">
    <source>
        <dbReference type="ARBA" id="ARBA00023002"/>
    </source>
</evidence>
<evidence type="ECO:0000313" key="16">
    <source>
        <dbReference type="EMBL" id="KAF7426404.1"/>
    </source>
</evidence>
<evidence type="ECO:0000256" key="2">
    <source>
        <dbReference type="ARBA" id="ARBA00004370"/>
    </source>
</evidence>
<organism evidence="16 17">
    <name type="scientific">Pleurotus ostreatus</name>
    <name type="common">Oyster mushroom</name>
    <name type="synonym">White-rot fungus</name>
    <dbReference type="NCBI Taxonomy" id="5322"/>
    <lineage>
        <taxon>Eukaryota</taxon>
        <taxon>Fungi</taxon>
        <taxon>Dikarya</taxon>
        <taxon>Basidiomycota</taxon>
        <taxon>Agaricomycotina</taxon>
        <taxon>Agaricomycetes</taxon>
        <taxon>Agaricomycetidae</taxon>
        <taxon>Agaricales</taxon>
        <taxon>Pleurotineae</taxon>
        <taxon>Pleurotaceae</taxon>
        <taxon>Pleurotus</taxon>
    </lineage>
</organism>
<dbReference type="GO" id="GO:0004497">
    <property type="term" value="F:monooxygenase activity"/>
    <property type="evidence" value="ECO:0007669"/>
    <property type="project" value="UniProtKB-KW"/>
</dbReference>
<dbReference type="PRINTS" id="PR00463">
    <property type="entry name" value="EP450I"/>
</dbReference>
<evidence type="ECO:0000256" key="6">
    <source>
        <dbReference type="ARBA" id="ARBA00022692"/>
    </source>
</evidence>
<dbReference type="GO" id="GO:0016020">
    <property type="term" value="C:membrane"/>
    <property type="evidence" value="ECO:0007669"/>
    <property type="project" value="UniProtKB-SubCell"/>
</dbReference>
<dbReference type="PANTHER" id="PTHR24305">
    <property type="entry name" value="CYTOCHROME P450"/>
    <property type="match status" value="1"/>
</dbReference>
<keyword evidence="11 14" id="KW-0503">Monooxygenase</keyword>
<dbReference type="RefSeq" id="XP_036629708.1">
    <property type="nucleotide sequence ID" value="XM_036778280.1"/>
</dbReference>
<dbReference type="Proteomes" id="UP000623687">
    <property type="component" value="Unassembled WGS sequence"/>
</dbReference>
<name>A0A8H7DPC5_PLEOS</name>
<proteinExistence type="inferred from homology"/>
<evidence type="ECO:0008006" key="18">
    <source>
        <dbReference type="Google" id="ProtNLM"/>
    </source>
</evidence>
<keyword evidence="8" id="KW-1133">Transmembrane helix</keyword>
<keyword evidence="6" id="KW-0812">Transmembrane</keyword>
<evidence type="ECO:0000256" key="3">
    <source>
        <dbReference type="ARBA" id="ARBA00004721"/>
    </source>
</evidence>
<reference evidence="16" key="1">
    <citation type="submission" date="2019-07" db="EMBL/GenBank/DDBJ databases">
        <authorList>
            <person name="Palmer J.M."/>
        </authorList>
    </citation>
    <scope>NUCLEOTIDE SEQUENCE</scope>
    <source>
        <strain evidence="16">PC9</strain>
    </source>
</reference>
<dbReference type="PRINTS" id="PR00385">
    <property type="entry name" value="P450"/>
</dbReference>
<dbReference type="PROSITE" id="PS00086">
    <property type="entry name" value="CYTOCHROME_P450"/>
    <property type="match status" value="1"/>
</dbReference>
<feature type="binding site" description="axial binding residue" evidence="13">
    <location>
        <position position="502"/>
    </location>
    <ligand>
        <name>heme</name>
        <dbReference type="ChEBI" id="CHEBI:30413"/>
    </ligand>
    <ligandPart>
        <name>Fe</name>
        <dbReference type="ChEBI" id="CHEBI:18248"/>
    </ligandPart>
</feature>
<dbReference type="Pfam" id="PF00067">
    <property type="entry name" value="p450"/>
    <property type="match status" value="2"/>
</dbReference>
<keyword evidence="10 13" id="KW-0408">Iron</keyword>
<dbReference type="GO" id="GO:0016705">
    <property type="term" value="F:oxidoreductase activity, acting on paired donors, with incorporation or reduction of molecular oxygen"/>
    <property type="evidence" value="ECO:0007669"/>
    <property type="project" value="InterPro"/>
</dbReference>
<protein>
    <recommendedName>
        <fullName evidence="18">Cytochrome P450</fullName>
    </recommendedName>
</protein>
<evidence type="ECO:0000313" key="17">
    <source>
        <dbReference type="Proteomes" id="UP000623687"/>
    </source>
</evidence>
<dbReference type="GO" id="GO:0005506">
    <property type="term" value="F:iron ion binding"/>
    <property type="evidence" value="ECO:0007669"/>
    <property type="project" value="InterPro"/>
</dbReference>
<dbReference type="GeneID" id="59378590"/>
<dbReference type="GO" id="GO:0020037">
    <property type="term" value="F:heme binding"/>
    <property type="evidence" value="ECO:0007669"/>
    <property type="project" value="InterPro"/>
</dbReference>
<dbReference type="Gene3D" id="1.10.630.10">
    <property type="entry name" value="Cytochrome P450"/>
    <property type="match status" value="1"/>
</dbReference>
<feature type="signal peptide" evidence="15">
    <location>
        <begin position="1"/>
        <end position="19"/>
    </location>
</feature>
<sequence length="565" mass="62853">MFWGIAAAAAGLWVLKSMASINKARKSLGDCPGGEILLFHPFRTLSMVVGSHFPFPGQIGTYFGKFNVYKKYGSTCLSSIVFYNAIPTFWLSDADAIKVVSTDRTVFQKDVEAYETLNIYGPNLVGTEGLDWKRHRRIANPAFNEANNAFVWSETTRFITEWFTEIDKSQASSQVSNVPVDLLKDLTQLTLLIISSAGFSRRVSWNDDSSLVPPPGHTMAFQPAVASAIHHTIVKILTPDFLYSLCSKINIPFISPVLRETTASFEALRMHMLEVVSSARAWILDNKGGPKDGKMDAALLRNLVEANLAEGSDYRGLTDDELLSNTFTFLLAGHGESIATLAGSHSVFLALYPEIQDKIYEEAIKLWPDGVPEIADLSAYKDSMPKLEYTIATFHETLRHFPPVSRLGKPVHADTTLKARRFTTNIQHSKSADLQEVSNVEEFVVPIPKGSIVIVDIYGLHLNPVHWGPDVTEFRPDRFIDTESYRWPRDAFLAFSSGPRSCIGQRFSTTESACILASLVRKYEILVPGDLKSLSFEERKKVMLGCTTGITLTPTSARVELKKRV</sequence>
<evidence type="ECO:0000256" key="13">
    <source>
        <dbReference type="PIRSR" id="PIRSR602401-1"/>
    </source>
</evidence>
<dbReference type="PANTHER" id="PTHR24305:SF166">
    <property type="entry name" value="CYTOCHROME P450 12A4, MITOCHONDRIAL-RELATED"/>
    <property type="match status" value="1"/>
</dbReference>
<keyword evidence="9 14" id="KW-0560">Oxidoreductase</keyword>
<dbReference type="VEuPathDB" id="FungiDB:PC9H_008772"/>
<evidence type="ECO:0000256" key="14">
    <source>
        <dbReference type="RuleBase" id="RU000461"/>
    </source>
</evidence>
<gene>
    <name evidence="16" type="ORF">PC9H_008772</name>
</gene>
<comment type="cofactor">
    <cofactor evidence="1 13">
        <name>heme</name>
        <dbReference type="ChEBI" id="CHEBI:30413"/>
    </cofactor>
</comment>
<evidence type="ECO:0000256" key="1">
    <source>
        <dbReference type="ARBA" id="ARBA00001971"/>
    </source>
</evidence>
<evidence type="ECO:0000256" key="4">
    <source>
        <dbReference type="ARBA" id="ARBA00010617"/>
    </source>
</evidence>
<keyword evidence="7 13" id="KW-0479">Metal-binding</keyword>
<evidence type="ECO:0000256" key="8">
    <source>
        <dbReference type="ARBA" id="ARBA00022989"/>
    </source>
</evidence>
<dbReference type="OrthoDB" id="1470350at2759"/>